<evidence type="ECO:0000313" key="1">
    <source>
        <dbReference type="EMBL" id="KDO21333.1"/>
    </source>
</evidence>
<dbReference type="RefSeq" id="XP_012207992.1">
    <property type="nucleotide sequence ID" value="XM_012352602.1"/>
</dbReference>
<dbReference type="EMBL" id="KK583290">
    <property type="protein sequence ID" value="KDO21333.1"/>
    <property type="molecule type" value="Genomic_DNA"/>
</dbReference>
<dbReference type="Proteomes" id="UP000030745">
    <property type="component" value="Unassembled WGS sequence"/>
</dbReference>
<accession>A0A067BSU8</accession>
<dbReference type="VEuPathDB" id="FungiDB:SPRG_21254"/>
<name>A0A067BSU8_SAPPC</name>
<sequence length="119" mass="12531">MRLTSLSHSVGGQHALIADQRSSSALVHIVASSEMFASGSGGFDLDACSCRQTCEASREHAISFSISWREGICASKRGLKARHGAFQGVDAPASSALRLVDDGVSVGYAIVPKSRPELR</sequence>
<proteinExistence type="predicted"/>
<dbReference type="AlphaFoldDB" id="A0A067BSU8"/>
<organism evidence="1 2">
    <name type="scientific">Saprolegnia parasitica (strain CBS 223.65)</name>
    <dbReference type="NCBI Taxonomy" id="695850"/>
    <lineage>
        <taxon>Eukaryota</taxon>
        <taxon>Sar</taxon>
        <taxon>Stramenopiles</taxon>
        <taxon>Oomycota</taxon>
        <taxon>Saprolegniomycetes</taxon>
        <taxon>Saprolegniales</taxon>
        <taxon>Saprolegniaceae</taxon>
        <taxon>Saprolegnia</taxon>
    </lineage>
</organism>
<dbReference type="KEGG" id="spar:SPRG_21254"/>
<protein>
    <submittedName>
        <fullName evidence="1">Uncharacterized protein</fullName>
    </submittedName>
</protein>
<dbReference type="GeneID" id="24142070"/>
<gene>
    <name evidence="1" type="ORF">SPRG_21254</name>
</gene>
<reference evidence="1 2" key="1">
    <citation type="journal article" date="2013" name="PLoS Genet.">
        <title>Distinctive expansion of potential virulence genes in the genome of the oomycete fish pathogen Saprolegnia parasitica.</title>
        <authorList>
            <person name="Jiang R.H."/>
            <person name="de Bruijn I."/>
            <person name="Haas B.J."/>
            <person name="Belmonte R."/>
            <person name="Lobach L."/>
            <person name="Christie J."/>
            <person name="van den Ackerveken G."/>
            <person name="Bottin A."/>
            <person name="Bulone V."/>
            <person name="Diaz-Moreno S.M."/>
            <person name="Dumas B."/>
            <person name="Fan L."/>
            <person name="Gaulin E."/>
            <person name="Govers F."/>
            <person name="Grenville-Briggs L.J."/>
            <person name="Horner N.R."/>
            <person name="Levin J.Z."/>
            <person name="Mammella M."/>
            <person name="Meijer H.J."/>
            <person name="Morris P."/>
            <person name="Nusbaum C."/>
            <person name="Oome S."/>
            <person name="Phillips A.J."/>
            <person name="van Rooyen D."/>
            <person name="Rzeszutek E."/>
            <person name="Saraiva M."/>
            <person name="Secombes C.J."/>
            <person name="Seidl M.F."/>
            <person name="Snel B."/>
            <person name="Stassen J.H."/>
            <person name="Sykes S."/>
            <person name="Tripathy S."/>
            <person name="van den Berg H."/>
            <person name="Vega-Arreguin J.C."/>
            <person name="Wawra S."/>
            <person name="Young S.K."/>
            <person name="Zeng Q."/>
            <person name="Dieguez-Uribeondo J."/>
            <person name="Russ C."/>
            <person name="Tyler B.M."/>
            <person name="van West P."/>
        </authorList>
    </citation>
    <scope>NUCLEOTIDE SEQUENCE [LARGE SCALE GENOMIC DNA]</scope>
    <source>
        <strain evidence="1 2">CBS 223.65</strain>
    </source>
</reference>
<evidence type="ECO:0000313" key="2">
    <source>
        <dbReference type="Proteomes" id="UP000030745"/>
    </source>
</evidence>
<keyword evidence="2" id="KW-1185">Reference proteome</keyword>